<dbReference type="Proteomes" id="UP000243819">
    <property type="component" value="Unassembled WGS sequence"/>
</dbReference>
<protein>
    <submittedName>
        <fullName evidence="2">Sporulation protein YtrH</fullName>
    </submittedName>
</protein>
<reference evidence="3" key="1">
    <citation type="submission" date="2016-10" db="EMBL/GenBank/DDBJ databases">
        <authorList>
            <person name="Varghese N."/>
            <person name="Submissions S."/>
        </authorList>
    </citation>
    <scope>NUCLEOTIDE SEQUENCE [LARGE SCALE GENOMIC DNA]</scope>
    <source>
        <strain evidence="3">DSM 13577</strain>
    </source>
</reference>
<evidence type="ECO:0000313" key="3">
    <source>
        <dbReference type="Proteomes" id="UP000243819"/>
    </source>
</evidence>
<dbReference type="InterPro" id="IPR025689">
    <property type="entry name" value="Spore_YtrH"/>
</dbReference>
<keyword evidence="1" id="KW-0812">Transmembrane</keyword>
<keyword evidence="1" id="KW-0472">Membrane</keyword>
<feature type="transmembrane region" description="Helical" evidence="1">
    <location>
        <begin position="83"/>
        <end position="108"/>
    </location>
</feature>
<name>A0A1I0AYI9_9FIRM</name>
<evidence type="ECO:0000256" key="1">
    <source>
        <dbReference type="SAM" id="Phobius"/>
    </source>
</evidence>
<proteinExistence type="predicted"/>
<sequence length="112" mass="11928">MDNGISNFWSTAILEFFIALGVVIGGSTIGSLSTLFTGRPPLYTMVDLASRLKIWALVAALGGTFSTIKAIEKGLLGGQLSIIIKQIVLILFAYWGSHIGYLLILLLAKGEG</sequence>
<dbReference type="Pfam" id="PF14034">
    <property type="entry name" value="Spore_YtrH"/>
    <property type="match status" value="1"/>
</dbReference>
<feature type="transmembrane region" description="Helical" evidence="1">
    <location>
        <begin position="52"/>
        <end position="71"/>
    </location>
</feature>
<dbReference type="AlphaFoldDB" id="A0A1I0AYI9"/>
<organism evidence="2 3">
    <name type="scientific">Anaerobranca gottschalkii DSM 13577</name>
    <dbReference type="NCBI Taxonomy" id="1120990"/>
    <lineage>
        <taxon>Bacteria</taxon>
        <taxon>Bacillati</taxon>
        <taxon>Bacillota</taxon>
        <taxon>Clostridia</taxon>
        <taxon>Eubacteriales</taxon>
        <taxon>Proteinivoracaceae</taxon>
        <taxon>Anaerobranca</taxon>
    </lineage>
</organism>
<keyword evidence="3" id="KW-1185">Reference proteome</keyword>
<dbReference type="OrthoDB" id="2381692at2"/>
<dbReference type="RefSeq" id="WP_091350893.1">
    <property type="nucleotide sequence ID" value="NZ_FOIF01000029.1"/>
</dbReference>
<feature type="transmembrane region" description="Helical" evidence="1">
    <location>
        <begin position="12"/>
        <end position="32"/>
    </location>
</feature>
<dbReference type="EMBL" id="FOIF01000029">
    <property type="protein sequence ID" value="SES99520.1"/>
    <property type="molecule type" value="Genomic_DNA"/>
</dbReference>
<gene>
    <name evidence="2" type="ORF">SAMN03080614_10297</name>
</gene>
<dbReference type="STRING" id="1120990.SAMN03080614_10297"/>
<keyword evidence="1" id="KW-1133">Transmembrane helix</keyword>
<accession>A0A1I0AYI9</accession>
<evidence type="ECO:0000313" key="2">
    <source>
        <dbReference type="EMBL" id="SES99520.1"/>
    </source>
</evidence>